<dbReference type="GO" id="GO:0016491">
    <property type="term" value="F:oxidoreductase activity"/>
    <property type="evidence" value="ECO:0007669"/>
    <property type="project" value="TreeGrafter"/>
</dbReference>
<evidence type="ECO:0000313" key="4">
    <source>
        <dbReference type="Proteomes" id="UP000614469"/>
    </source>
</evidence>
<proteinExistence type="predicted"/>
<evidence type="ECO:0000259" key="2">
    <source>
        <dbReference type="PROSITE" id="PS50837"/>
    </source>
</evidence>
<dbReference type="AlphaFoldDB" id="A0A8J6NLD0"/>
<dbReference type="InterPro" id="IPR011989">
    <property type="entry name" value="ARM-like"/>
</dbReference>
<dbReference type="PROSITE" id="PS50837">
    <property type="entry name" value="NACHT"/>
    <property type="match status" value="1"/>
</dbReference>
<accession>A0A8J6NLD0</accession>
<keyword evidence="1" id="KW-1133">Transmembrane helix</keyword>
<evidence type="ECO:0000256" key="1">
    <source>
        <dbReference type="SAM" id="Phobius"/>
    </source>
</evidence>
<sequence length="836" mass="91291">MTPGLSNLSIDAISFWIGVLVASVFWLMIGWVRPLLKQIRENLQKTRETRSKRGSSSIEEYYRQTVLKQAQGMHLAAPLFSLEEIVVSPSIIAPPPHIEPGDNLVALNQTDLTVPYLPQDPTLASFYQTSTLTIPEALAGGSHLAIVGNPGVGKTVALAFIASLAAKRDPQMGSLDDAVPFLMHVADLAIPEKDTTSVLDPIIDFVAEGASLFNAPRLPGFIRQSFGSGRALLLLDGLDEIPPDEISKVVAFITEIIKNYPNIRVITTGALEFLDGLTQHDFAILPLKTWNASQQNEFLTKWGHLWEKYVAREAWVQAGPEQVDPTLLNSWLSIESTSFTPLELTLKAWGAYAGDGRGPTALDAIETHLRRISPAGTPVAALEMLAMQVSLTAQPIFDSRKARSWIKSFEPPEEKLAEKENEDKKKGKKEKVTPTLGLLSKMAQSGLLSSHLDNKMRFAHPIFGGFLAGRGHSNFTVDERITAQPFWGGKTLFMHYLAANGDATDLVNTLLETPDPILERNLILMGDWLRDAPRKTPWRGKVMTALANAIQDDNLPLGLRGQIVASLARSGDPSVAALFRQLLQSQSSYVIQIVALGSGLMQDKKAIQALANIFQITQNTYTRSAACLALSGIGTDTALEEIATALMQGDEYLRRAAAESLANHPVEGWPILKEGLEIDDLLVRRSVVYGLGRIPETWAKDLLTQVQVEDQEWAVRDIASGILEKQQGKNPHIPRKLSPPSETPWLIAFAGKEGMGISPNTPATDILLLALKSEDIDEQLAALSYLRRTPSEGVINGLYHAMRGGNIELREAVFLALVEIAASGITLPDPQVYGLG</sequence>
<comment type="caution">
    <text evidence="3">The sequence shown here is derived from an EMBL/GenBank/DDBJ whole genome shotgun (WGS) entry which is preliminary data.</text>
</comment>
<name>A0A8J6NLD0_9CHLR</name>
<dbReference type="PANTHER" id="PTHR12697">
    <property type="entry name" value="PBS LYASE HEAT-LIKE PROTEIN"/>
    <property type="match status" value="1"/>
</dbReference>
<dbReference type="SUPFAM" id="SSF48371">
    <property type="entry name" value="ARM repeat"/>
    <property type="match status" value="1"/>
</dbReference>
<dbReference type="Gene3D" id="1.25.10.10">
    <property type="entry name" value="Leucine-rich Repeat Variant"/>
    <property type="match status" value="2"/>
</dbReference>
<keyword evidence="1" id="KW-0812">Transmembrane</keyword>
<dbReference type="Pfam" id="PF13646">
    <property type="entry name" value="HEAT_2"/>
    <property type="match status" value="1"/>
</dbReference>
<evidence type="ECO:0000313" key="3">
    <source>
        <dbReference type="EMBL" id="MBC8335125.1"/>
    </source>
</evidence>
<feature type="transmembrane region" description="Helical" evidence="1">
    <location>
        <begin position="12"/>
        <end position="32"/>
    </location>
</feature>
<dbReference type="InterPro" id="IPR007111">
    <property type="entry name" value="NACHT_NTPase"/>
</dbReference>
<keyword evidence="1" id="KW-0472">Membrane</keyword>
<dbReference type="EMBL" id="JACNJN010000092">
    <property type="protein sequence ID" value="MBC8335125.1"/>
    <property type="molecule type" value="Genomic_DNA"/>
</dbReference>
<dbReference type="SUPFAM" id="SSF52540">
    <property type="entry name" value="P-loop containing nucleoside triphosphate hydrolases"/>
    <property type="match status" value="1"/>
</dbReference>
<dbReference type="Proteomes" id="UP000614469">
    <property type="component" value="Unassembled WGS sequence"/>
</dbReference>
<feature type="domain" description="NACHT" evidence="2">
    <location>
        <begin position="142"/>
        <end position="268"/>
    </location>
</feature>
<dbReference type="InterPro" id="IPR016024">
    <property type="entry name" value="ARM-type_fold"/>
</dbReference>
<organism evidence="3 4">
    <name type="scientific">Candidatus Desulfolinea nitratireducens</name>
    <dbReference type="NCBI Taxonomy" id="2841698"/>
    <lineage>
        <taxon>Bacteria</taxon>
        <taxon>Bacillati</taxon>
        <taxon>Chloroflexota</taxon>
        <taxon>Anaerolineae</taxon>
        <taxon>Anaerolineales</taxon>
        <taxon>Anaerolineales incertae sedis</taxon>
        <taxon>Candidatus Desulfolinea</taxon>
    </lineage>
</organism>
<dbReference type="InterPro" id="IPR027417">
    <property type="entry name" value="P-loop_NTPase"/>
</dbReference>
<dbReference type="Gene3D" id="3.40.50.300">
    <property type="entry name" value="P-loop containing nucleotide triphosphate hydrolases"/>
    <property type="match status" value="1"/>
</dbReference>
<gene>
    <name evidence="3" type="ORF">H8E29_07675</name>
</gene>
<dbReference type="PANTHER" id="PTHR12697:SF5">
    <property type="entry name" value="DEOXYHYPUSINE HYDROXYLASE"/>
    <property type="match status" value="1"/>
</dbReference>
<protein>
    <submittedName>
        <fullName evidence="3">HEAT repeat domain-containing protein</fullName>
    </submittedName>
</protein>
<reference evidence="3 4" key="1">
    <citation type="submission" date="2020-08" db="EMBL/GenBank/DDBJ databases">
        <title>Bridging the membrane lipid divide: bacteria of the FCB group superphylum have the potential to synthesize archaeal ether lipids.</title>
        <authorList>
            <person name="Villanueva L."/>
            <person name="Von Meijenfeldt F.A.B."/>
            <person name="Westbye A.B."/>
            <person name="Yadav S."/>
            <person name="Hopmans E.C."/>
            <person name="Dutilh B.E."/>
            <person name="Sinninghe Damste J.S."/>
        </authorList>
    </citation>
    <scope>NUCLEOTIDE SEQUENCE [LARGE SCALE GENOMIC DNA]</scope>
    <source>
        <strain evidence="3">NIOZ-UU36</strain>
    </source>
</reference>